<reference evidence="3 4" key="1">
    <citation type="journal article" date="2016" name="Mol. Biol. Evol.">
        <title>Comparative Genomics of Early-Diverging Mushroom-Forming Fungi Provides Insights into the Origins of Lignocellulose Decay Capabilities.</title>
        <authorList>
            <person name="Nagy L.G."/>
            <person name="Riley R."/>
            <person name="Tritt A."/>
            <person name="Adam C."/>
            <person name="Daum C."/>
            <person name="Floudas D."/>
            <person name="Sun H."/>
            <person name="Yadav J.S."/>
            <person name="Pangilinan J."/>
            <person name="Larsson K.H."/>
            <person name="Matsuura K."/>
            <person name="Barry K."/>
            <person name="Labutti K."/>
            <person name="Kuo R."/>
            <person name="Ohm R.A."/>
            <person name="Bhattacharya S.S."/>
            <person name="Shirouzu T."/>
            <person name="Yoshinaga Y."/>
            <person name="Martin F.M."/>
            <person name="Grigoriev I.V."/>
            <person name="Hibbett D.S."/>
        </authorList>
    </citation>
    <scope>NUCLEOTIDE SEQUENCE [LARGE SCALE GENOMIC DNA]</scope>
    <source>
        <strain evidence="3 4">HHB12029</strain>
    </source>
</reference>
<sequence length="862" mass="91607">MLITALLHVILHFAVQLQVLVSQQFANLPSAWQLATALGVDRALYDLDTRMHSALDNIWLRPTRTIAYLDDFEWHIQDDVARIIAPDSANVVFTDTYGYFFDTYDAAKSRSGTPARGGRPRKSDVHAVLLLYMLAMATGIALSATRRINKIPTDTGNNFERPTVTLRLSASVSVASSPAVAGFVFQDGVPEAGPVPEIINDVQHTECASSPVPGVDITLPASPSPSTVGPYEEEEDAQFISDPLRVATSPEDDAVHDEDVTLGQASQDDEQASSSLQTAVPESPVARLVATLSPGDQAVVQPFLSLLDNAPSFDIWIPEPVPSAARSQSDDDYYWDDVSSAPMGNRKDEVLQHHPLSVDLELLDTDLDMDLQSPVVPDAGAITGNCAVDPEYRSSPLVGVDVPLPPSPSELHCEKSDVTLDSLPAITMCEDDVVYALAYDSENDELSSSESESEDLDISESIPASLDAAGSDAEAPTTTEGLSRDIHVESPGTASKGKQNAAADITPGIIEDERRDSPPKKNKNKNKNKNRNRNKNKNKKNKKGKQPETVASAVDVDSERVKKGKLPVRVAFADPAAASTSTSSVMDDTQLHTRSPLASNPTAASGSTVRIIEVATKTTRGTRQIQIQPENGPKIRRVAVVSATVPTVPVPAPGTQLQRASTRMSTGPGAVEGVSAAVPTSGTQLQASARMSTGPGAVELEGVSLPRPTATGRTQPPPVAADRSLARRSEYPNATRRTPLPVVGSSTGHGPSVPSRSPTPVLTPENDAQPEGGRARGTTVARSSIGGHGDSPHVPSRSPTPVLTPEDDAQPEGVRARGTTLRVTVSESNVEAERRELETLVNLQVATNVPVRASRSLVLART</sequence>
<proteinExistence type="predicted"/>
<organism evidence="3 4">
    <name type="scientific">Exidia glandulosa HHB12029</name>
    <dbReference type="NCBI Taxonomy" id="1314781"/>
    <lineage>
        <taxon>Eukaryota</taxon>
        <taxon>Fungi</taxon>
        <taxon>Dikarya</taxon>
        <taxon>Basidiomycota</taxon>
        <taxon>Agaricomycotina</taxon>
        <taxon>Agaricomycetes</taxon>
        <taxon>Auriculariales</taxon>
        <taxon>Exidiaceae</taxon>
        <taxon>Exidia</taxon>
    </lineage>
</organism>
<feature type="compositionally biased region" description="Polar residues" evidence="1">
    <location>
        <begin position="744"/>
        <end position="760"/>
    </location>
</feature>
<name>A0A165LW36_EXIGL</name>
<feature type="compositionally biased region" description="Basic residues" evidence="1">
    <location>
        <begin position="520"/>
        <end position="544"/>
    </location>
</feature>
<evidence type="ECO:0000256" key="1">
    <source>
        <dbReference type="SAM" id="MobiDB-lite"/>
    </source>
</evidence>
<feature type="region of interest" description="Disordered" evidence="1">
    <location>
        <begin position="466"/>
        <end position="553"/>
    </location>
</feature>
<gene>
    <name evidence="3" type="ORF">EXIGLDRAFT_763562</name>
</gene>
<keyword evidence="2" id="KW-0732">Signal</keyword>
<evidence type="ECO:0000313" key="3">
    <source>
        <dbReference type="EMBL" id="KZV98412.1"/>
    </source>
</evidence>
<feature type="chain" id="PRO_5007861987" evidence="2">
    <location>
        <begin position="23"/>
        <end position="862"/>
    </location>
</feature>
<dbReference type="AlphaFoldDB" id="A0A165LW36"/>
<evidence type="ECO:0000313" key="4">
    <source>
        <dbReference type="Proteomes" id="UP000077266"/>
    </source>
</evidence>
<keyword evidence="4" id="KW-1185">Reference proteome</keyword>
<evidence type="ECO:0000256" key="2">
    <source>
        <dbReference type="SAM" id="SignalP"/>
    </source>
</evidence>
<feature type="region of interest" description="Disordered" evidence="1">
    <location>
        <begin position="698"/>
        <end position="815"/>
    </location>
</feature>
<dbReference type="InParanoid" id="A0A165LW36"/>
<dbReference type="Proteomes" id="UP000077266">
    <property type="component" value="Unassembled WGS sequence"/>
</dbReference>
<feature type="signal peptide" evidence="2">
    <location>
        <begin position="1"/>
        <end position="22"/>
    </location>
</feature>
<accession>A0A165LW36</accession>
<dbReference type="EMBL" id="KV425919">
    <property type="protein sequence ID" value="KZV98412.1"/>
    <property type="molecule type" value="Genomic_DNA"/>
</dbReference>
<feature type="region of interest" description="Disordered" evidence="1">
    <location>
        <begin position="209"/>
        <end position="237"/>
    </location>
</feature>
<protein>
    <submittedName>
        <fullName evidence="3">Uncharacterized protein</fullName>
    </submittedName>
</protein>